<keyword evidence="2" id="KW-1185">Reference proteome</keyword>
<dbReference type="Proteomes" id="UP000308092">
    <property type="component" value="Unassembled WGS sequence"/>
</dbReference>
<dbReference type="VEuPathDB" id="FungiDB:EYZ11_005706"/>
<gene>
    <name evidence="1" type="ORF">EYZ11_005706</name>
</gene>
<evidence type="ECO:0000313" key="2">
    <source>
        <dbReference type="Proteomes" id="UP000308092"/>
    </source>
</evidence>
<evidence type="ECO:0000313" key="1">
    <source>
        <dbReference type="EMBL" id="THC94834.1"/>
    </source>
</evidence>
<dbReference type="AlphaFoldDB" id="A0A4V3UPE5"/>
<reference evidence="1 2" key="1">
    <citation type="submission" date="2019-03" db="EMBL/GenBank/DDBJ databases">
        <title>The genome sequence of a newly discovered highly antifungal drug resistant Aspergillus species, Aspergillus tanneri NIH 1004.</title>
        <authorList>
            <person name="Mounaud S."/>
            <person name="Singh I."/>
            <person name="Joardar V."/>
            <person name="Pakala S."/>
            <person name="Pakala S."/>
            <person name="Venepally P."/>
            <person name="Hoover J."/>
            <person name="Nierman W."/>
            <person name="Chung J."/>
            <person name="Losada L."/>
        </authorList>
    </citation>
    <scope>NUCLEOTIDE SEQUENCE [LARGE SCALE GENOMIC DNA]</scope>
    <source>
        <strain evidence="1 2">NIH1004</strain>
    </source>
</reference>
<accession>A0A4V3UPE5</accession>
<sequence>MSKGGRQKVDRRAIAAANGYIRGANREQDQNRCEYHYPDESLTLQDKVLSVYILHLKRIRSSELKAFA</sequence>
<protein>
    <submittedName>
        <fullName evidence="1">Uncharacterized protein</fullName>
    </submittedName>
</protein>
<proteinExistence type="predicted"/>
<organism evidence="1 2">
    <name type="scientific">Aspergillus tanneri</name>
    <dbReference type="NCBI Taxonomy" id="1220188"/>
    <lineage>
        <taxon>Eukaryota</taxon>
        <taxon>Fungi</taxon>
        <taxon>Dikarya</taxon>
        <taxon>Ascomycota</taxon>
        <taxon>Pezizomycotina</taxon>
        <taxon>Eurotiomycetes</taxon>
        <taxon>Eurotiomycetidae</taxon>
        <taxon>Eurotiales</taxon>
        <taxon>Aspergillaceae</taxon>
        <taxon>Aspergillus</taxon>
        <taxon>Aspergillus subgen. Circumdati</taxon>
    </lineage>
</organism>
<comment type="caution">
    <text evidence="1">The sequence shown here is derived from an EMBL/GenBank/DDBJ whole genome shotgun (WGS) entry which is preliminary data.</text>
</comment>
<dbReference type="EMBL" id="SOSA01000187">
    <property type="protein sequence ID" value="THC94834.1"/>
    <property type="molecule type" value="Genomic_DNA"/>
</dbReference>
<name>A0A4V3UPE5_9EURO</name>